<reference evidence="1 2" key="1">
    <citation type="journal article" date="2010" name="J. Bacteriol.">
        <title>Biochemical characterization of a novel indole prenyltransferase from Streptomyces sp. SN-593.</title>
        <authorList>
            <person name="Takahashi S."/>
            <person name="Takagi H."/>
            <person name="Toyoda A."/>
            <person name="Uramoto M."/>
            <person name="Nogawa T."/>
            <person name="Ueki M."/>
            <person name="Sakaki Y."/>
            <person name="Osada H."/>
        </authorList>
    </citation>
    <scope>NUCLEOTIDE SEQUENCE [LARGE SCALE GENOMIC DNA]</scope>
    <source>
        <strain evidence="1 2">SN-593</strain>
    </source>
</reference>
<protein>
    <submittedName>
        <fullName evidence="1">Uncharacterized protein</fullName>
    </submittedName>
</protein>
<dbReference type="Proteomes" id="UP000595703">
    <property type="component" value="Chromosome"/>
</dbReference>
<dbReference type="RefSeq" id="WP_202235301.1">
    <property type="nucleotide sequence ID" value="NZ_AP018365.1"/>
</dbReference>
<gene>
    <name evidence="1" type="ORF">RVR_5835</name>
</gene>
<accession>A0A7U3URZ5</accession>
<proteinExistence type="predicted"/>
<dbReference type="AlphaFoldDB" id="A0A7U3URZ5"/>
<sequence>MTSHAARRAARALATAGKRKAAATPLVRGADWRTATVASISSTGTITTTDGIPARRVQTYSYPAVGDRVVISRNGAGNWIAIGPLGTGTGAWVTIPAGTGYTALSGYQAPTCRLSGDAVELRGSYSKPGTGVTITYGDVFAVLPGGYRPAADTDITLVINQGTSGATYGTCRGIVRAASGNIEHRGPNNGNFISIPPMTLWTT</sequence>
<dbReference type="KEGG" id="arev:RVR_5835"/>
<reference evidence="1 2" key="4">
    <citation type="journal article" date="2020" name="Sci. Rep.">
        <title>beta-carboline chemical signals induce reveromycin production through a LuxR family regulator in Streptomyces sp. SN-593.</title>
        <authorList>
            <person name="Panthee S."/>
            <person name="Kito N."/>
            <person name="Hayashi T."/>
            <person name="Shimizu T."/>
            <person name="Ishikawa J."/>
            <person name="Hamamoto H."/>
            <person name="Osada H."/>
            <person name="Takahashi S."/>
        </authorList>
    </citation>
    <scope>NUCLEOTIDE SEQUENCE [LARGE SCALE GENOMIC DNA]</scope>
    <source>
        <strain evidence="1 2">SN-593</strain>
    </source>
</reference>
<name>A0A7U3URZ5_9ACTN</name>
<reference evidence="1 2" key="3">
    <citation type="journal article" date="2011" name="Nat. Chem. Biol.">
        <title>Reveromycin A biosynthesis uses RevG and RevJ for stereospecific spiroacetal formation.</title>
        <authorList>
            <person name="Takahashi S."/>
            <person name="Toyoda A."/>
            <person name="Sekiyama Y."/>
            <person name="Takagi H."/>
            <person name="Nogawa T."/>
            <person name="Uramoto M."/>
            <person name="Suzuki R."/>
            <person name="Koshino H."/>
            <person name="Kumano T."/>
            <person name="Panthee S."/>
            <person name="Dairi T."/>
            <person name="Ishikawa J."/>
            <person name="Ikeda H."/>
            <person name="Sakaki Y."/>
            <person name="Osada H."/>
        </authorList>
    </citation>
    <scope>NUCLEOTIDE SEQUENCE [LARGE SCALE GENOMIC DNA]</scope>
    <source>
        <strain evidence="1 2">SN-593</strain>
    </source>
</reference>
<keyword evidence="2" id="KW-1185">Reference proteome</keyword>
<organism evidence="1 2">
    <name type="scientific">Actinacidiphila reveromycinica</name>
    <dbReference type="NCBI Taxonomy" id="659352"/>
    <lineage>
        <taxon>Bacteria</taxon>
        <taxon>Bacillati</taxon>
        <taxon>Actinomycetota</taxon>
        <taxon>Actinomycetes</taxon>
        <taxon>Kitasatosporales</taxon>
        <taxon>Streptomycetaceae</taxon>
        <taxon>Actinacidiphila</taxon>
    </lineage>
</organism>
<evidence type="ECO:0000313" key="2">
    <source>
        <dbReference type="Proteomes" id="UP000595703"/>
    </source>
</evidence>
<evidence type="ECO:0000313" key="1">
    <source>
        <dbReference type="EMBL" id="BBA99285.1"/>
    </source>
</evidence>
<reference evidence="1 2" key="2">
    <citation type="journal article" date="2011" name="J. Antibiot.">
        <title>Furaquinocins I and J: novel polyketide isoprenoid hybrid compounds from Streptomyces reveromyceticus SN-593.</title>
        <authorList>
            <person name="Panthee S."/>
            <person name="Takahashi S."/>
            <person name="Takagi H."/>
            <person name="Nogawa T."/>
            <person name="Oowada E."/>
            <person name="Uramoto M."/>
            <person name="Osada H."/>
        </authorList>
    </citation>
    <scope>NUCLEOTIDE SEQUENCE [LARGE SCALE GENOMIC DNA]</scope>
    <source>
        <strain evidence="1 2">SN-593</strain>
    </source>
</reference>
<dbReference type="EMBL" id="AP018365">
    <property type="protein sequence ID" value="BBA99285.1"/>
    <property type="molecule type" value="Genomic_DNA"/>
</dbReference>